<organism evidence="2 3">
    <name type="scientific">Brucella intermedia LMG 3301</name>
    <dbReference type="NCBI Taxonomy" id="641118"/>
    <lineage>
        <taxon>Bacteria</taxon>
        <taxon>Pseudomonadati</taxon>
        <taxon>Pseudomonadota</taxon>
        <taxon>Alphaproteobacteria</taxon>
        <taxon>Hyphomicrobiales</taxon>
        <taxon>Brucellaceae</taxon>
        <taxon>Brucella/Ochrobactrum group</taxon>
        <taxon>Brucella</taxon>
    </lineage>
</organism>
<dbReference type="EMBL" id="ACQA01000001">
    <property type="protein sequence ID" value="EEQ96457.1"/>
    <property type="molecule type" value="Genomic_DNA"/>
</dbReference>
<dbReference type="Proteomes" id="UP000004386">
    <property type="component" value="Unassembled WGS sequence"/>
</dbReference>
<feature type="chain" id="PRO_5002943666" evidence="1">
    <location>
        <begin position="24"/>
        <end position="182"/>
    </location>
</feature>
<dbReference type="HOGENOM" id="CLU_107453_0_0_5"/>
<reference evidence="2 3" key="1">
    <citation type="submission" date="2009-05" db="EMBL/GenBank/DDBJ databases">
        <authorList>
            <person name="Setubal J.C."/>
            <person name="Boyle S."/>
            <person name="Crasta O.R."/>
            <person name="Gillespie J.J."/>
            <person name="Kenyon R.W."/>
            <person name="Lu J."/>
            <person name="Mane S."/>
            <person name="Nagrani S."/>
            <person name="Shallom J.M."/>
            <person name="Shallom S."/>
            <person name="Shukla M."/>
            <person name="Snyder E.E."/>
            <person name="Sobral B.W."/>
            <person name="Wattam A.R."/>
            <person name="Will R."/>
            <person name="Williams K."/>
            <person name="Yoo H."/>
            <person name="Munk C."/>
            <person name="Tapia R."/>
            <person name="Green L."/>
            <person name="Rogers Y."/>
            <person name="Detter J.C."/>
            <person name="Bruce D."/>
            <person name="Brettin T.S."/>
            <person name="Tsolis R."/>
        </authorList>
    </citation>
    <scope>NUCLEOTIDE SEQUENCE [LARGE SCALE GENOMIC DNA]</scope>
    <source>
        <strain evidence="2 3">LMG 3301</strain>
    </source>
</reference>
<evidence type="ECO:0000256" key="1">
    <source>
        <dbReference type="SAM" id="SignalP"/>
    </source>
</evidence>
<evidence type="ECO:0000313" key="3">
    <source>
        <dbReference type="Proteomes" id="UP000004386"/>
    </source>
</evidence>
<accession>C4WGF0</accession>
<dbReference type="RefSeq" id="WP_006467544.1">
    <property type="nucleotide sequence ID" value="NZ_ACQA01000001.1"/>
</dbReference>
<sequence length="182" mass="20321">MRILSRFVLYVMLLASPVFVAQARSLTSTEKQKLETTVVDFNKAMRTGDYDIITKTIPPRLMEFYAKQANIDVDTLRGVMVDMTKASMALVKIEDFDMDFSAAATHELPNGEPYALIPMETVTASGLTGNKMVVRGDTLAMLDSGDWYLVRVSEAQQIAILRQVYPEFASVEFSSETMEAVK</sequence>
<name>C4WGF0_9HYPH</name>
<dbReference type="GeneID" id="57307852"/>
<protein>
    <submittedName>
        <fullName evidence="2">Uncharacterized protein</fullName>
    </submittedName>
</protein>
<gene>
    <name evidence="2" type="ORF">OINT_1001887</name>
</gene>
<keyword evidence="1" id="KW-0732">Signal</keyword>
<evidence type="ECO:0000313" key="2">
    <source>
        <dbReference type="EMBL" id="EEQ96457.1"/>
    </source>
</evidence>
<comment type="caution">
    <text evidence="2">The sequence shown here is derived from an EMBL/GenBank/DDBJ whole genome shotgun (WGS) entry which is preliminary data.</text>
</comment>
<dbReference type="AlphaFoldDB" id="C4WGF0"/>
<feature type="signal peptide" evidence="1">
    <location>
        <begin position="1"/>
        <end position="23"/>
    </location>
</feature>
<proteinExistence type="predicted"/>